<feature type="region of interest" description="Disordered" evidence="1">
    <location>
        <begin position="123"/>
        <end position="159"/>
    </location>
</feature>
<feature type="compositionally biased region" description="Basic and acidic residues" evidence="1">
    <location>
        <begin position="38"/>
        <end position="47"/>
    </location>
</feature>
<sequence length="349" mass="37691">MPAKPPVVGARCWASAATAAVGRGEAVLIVGRPPAPERSARGDEHEGGMYPSPPFTQRGHGPRDYETPLLVPPAASALSRDPPRLRRRQLGPLGPPVVGARCWASAATAAVGRGEAVLIVGRPPAPERSARGDEHEGEYRHKTEQSQHSTRLAPANATVSPYEEFRPACRCEARNGTVAHRRPHRLTQSRTHTPNTMPWIMLTFKVDVATIQFLRTSLAGNGHVSLAVQYGSKSRRLRACAPRTAHPTLNSLTQLTKLTHMLHTSQKNRGGVTQASQPVRQPASRGSNTGSGQAAAKQQQQKRQPGLAAEAQDTRHGPGERPPAARTMWRRRRLSLSLARPSTACPAMI</sequence>
<proteinExistence type="predicted"/>
<protein>
    <submittedName>
        <fullName evidence="2">Uncharacterized protein</fullName>
    </submittedName>
</protein>
<dbReference type="EMBL" id="LCWV01000008">
    <property type="protein sequence ID" value="PWI70837.1"/>
    <property type="molecule type" value="Genomic_DNA"/>
</dbReference>
<evidence type="ECO:0000256" key="1">
    <source>
        <dbReference type="SAM" id="MobiDB-lite"/>
    </source>
</evidence>
<feature type="compositionally biased region" description="Basic and acidic residues" evidence="1">
    <location>
        <begin position="128"/>
        <end position="145"/>
    </location>
</feature>
<evidence type="ECO:0000313" key="2">
    <source>
        <dbReference type="EMBL" id="PWI70837.1"/>
    </source>
</evidence>
<feature type="region of interest" description="Disordered" evidence="1">
    <location>
        <begin position="31"/>
        <end position="67"/>
    </location>
</feature>
<feature type="region of interest" description="Disordered" evidence="1">
    <location>
        <begin position="265"/>
        <end position="329"/>
    </location>
</feature>
<name>A0A2U3E8P4_PURLI</name>
<comment type="caution">
    <text evidence="2">The sequence shown here is derived from an EMBL/GenBank/DDBJ whole genome shotgun (WGS) entry which is preliminary data.</text>
</comment>
<dbReference type="AlphaFoldDB" id="A0A2U3E8P4"/>
<feature type="compositionally biased region" description="Polar residues" evidence="1">
    <location>
        <begin position="265"/>
        <end position="292"/>
    </location>
</feature>
<gene>
    <name evidence="2" type="ORF">PCL_12205</name>
</gene>
<feature type="compositionally biased region" description="Low complexity" evidence="1">
    <location>
        <begin position="293"/>
        <end position="304"/>
    </location>
</feature>
<dbReference type="Proteomes" id="UP000245956">
    <property type="component" value="Unassembled WGS sequence"/>
</dbReference>
<accession>A0A2U3E8P4</accession>
<reference evidence="2 3" key="1">
    <citation type="journal article" date="2016" name="Front. Microbiol.">
        <title>Genome and transcriptome sequences reveal the specific parasitism of the nematophagous Purpureocillium lilacinum 36-1.</title>
        <authorList>
            <person name="Xie J."/>
            <person name="Li S."/>
            <person name="Mo C."/>
            <person name="Xiao X."/>
            <person name="Peng D."/>
            <person name="Wang G."/>
            <person name="Xiao Y."/>
        </authorList>
    </citation>
    <scope>NUCLEOTIDE SEQUENCE [LARGE SCALE GENOMIC DNA]</scope>
    <source>
        <strain evidence="2 3">36-1</strain>
    </source>
</reference>
<organism evidence="2 3">
    <name type="scientific">Purpureocillium lilacinum</name>
    <name type="common">Paecilomyces lilacinus</name>
    <dbReference type="NCBI Taxonomy" id="33203"/>
    <lineage>
        <taxon>Eukaryota</taxon>
        <taxon>Fungi</taxon>
        <taxon>Dikarya</taxon>
        <taxon>Ascomycota</taxon>
        <taxon>Pezizomycotina</taxon>
        <taxon>Sordariomycetes</taxon>
        <taxon>Hypocreomycetidae</taxon>
        <taxon>Hypocreales</taxon>
        <taxon>Ophiocordycipitaceae</taxon>
        <taxon>Purpureocillium</taxon>
    </lineage>
</organism>
<evidence type="ECO:0000313" key="3">
    <source>
        <dbReference type="Proteomes" id="UP000245956"/>
    </source>
</evidence>